<gene>
    <name evidence="2" type="ORF">ODALV1_LOCUS10954</name>
</gene>
<dbReference type="SMART" id="SM00317">
    <property type="entry name" value="SET"/>
    <property type="match status" value="1"/>
</dbReference>
<dbReference type="PANTHER" id="PTHR46455">
    <property type="entry name" value="SET AND MYND DOMAIN CONTAINING, ARTHROPOD-SPECIFIC, MEMBER 4, ISOFORM A"/>
    <property type="match status" value="1"/>
</dbReference>
<dbReference type="SUPFAM" id="SSF82199">
    <property type="entry name" value="SET domain"/>
    <property type="match status" value="1"/>
</dbReference>
<evidence type="ECO:0000313" key="2">
    <source>
        <dbReference type="EMBL" id="CAL8101783.1"/>
    </source>
</evidence>
<dbReference type="InterPro" id="IPR001214">
    <property type="entry name" value="SET_dom"/>
</dbReference>
<dbReference type="Gene3D" id="6.10.140.2220">
    <property type="match status" value="1"/>
</dbReference>
<evidence type="ECO:0000259" key="1">
    <source>
        <dbReference type="PROSITE" id="PS50280"/>
    </source>
</evidence>
<organism evidence="2 3">
    <name type="scientific">Orchesella dallaii</name>
    <dbReference type="NCBI Taxonomy" id="48710"/>
    <lineage>
        <taxon>Eukaryota</taxon>
        <taxon>Metazoa</taxon>
        <taxon>Ecdysozoa</taxon>
        <taxon>Arthropoda</taxon>
        <taxon>Hexapoda</taxon>
        <taxon>Collembola</taxon>
        <taxon>Entomobryomorpha</taxon>
        <taxon>Entomobryoidea</taxon>
        <taxon>Orchesellidae</taxon>
        <taxon>Orchesellinae</taxon>
        <taxon>Orchesella</taxon>
    </lineage>
</organism>
<reference evidence="2 3" key="1">
    <citation type="submission" date="2024-08" db="EMBL/GenBank/DDBJ databases">
        <authorList>
            <person name="Cucini C."/>
            <person name="Frati F."/>
        </authorList>
    </citation>
    <scope>NUCLEOTIDE SEQUENCE [LARGE SCALE GENOMIC DNA]</scope>
</reference>
<dbReference type="InterPro" id="IPR046341">
    <property type="entry name" value="SET_dom_sf"/>
</dbReference>
<dbReference type="Proteomes" id="UP001642540">
    <property type="component" value="Unassembled WGS sequence"/>
</dbReference>
<dbReference type="Gene3D" id="2.170.270.10">
    <property type="entry name" value="SET domain"/>
    <property type="match status" value="1"/>
</dbReference>
<accession>A0ABP1QI23</accession>
<feature type="domain" description="SET" evidence="1">
    <location>
        <begin position="63"/>
        <end position="303"/>
    </location>
</feature>
<dbReference type="Pfam" id="PF00856">
    <property type="entry name" value="SET"/>
    <property type="match status" value="1"/>
</dbReference>
<evidence type="ECO:0000313" key="3">
    <source>
        <dbReference type="Proteomes" id="UP001642540"/>
    </source>
</evidence>
<sequence>MRCKQCIFQEIPSAASPGNDVRIEICPTCSVDECKISSSKGKKAVFNIELITTPIQRLIMECFPVKIEWSEVFGRYLVATRDIQQGELIFQIEPIISGPTPSYTEPEWLCMSCYKATKKKTMVRCSDCQWPFCSSECAEDEVHQEYECLVLTRAKVLPEENYQESITLMQLLRCLLLKNKDPTGWQQIQSMESHVEGRKNSSNDVWERWRKEEIKFIRETLGLKEFDDEEINFVSGVLSMNAFGSNDIHGPKHRHGSYLYYLGAMASHDCSPNADYEVDANQDFNLKASIDIPKGTQITLSYALPFQGTLLRREYLKDYFFDCCCNRCSDSTEFGSYFSALKCASCENGILLPEYSLHEESPWKCSETLCKGLKSVSEVSAHIKNFETLRESPPYVIDTKNCLVNIENLEELMEKGKPIFHPNHFCLMGVEFELINKLQYYLEIKQIPMSWNDRLLELTRKHIDIGQKIWHGWNDRYGRLLFMLQSGLLNSLSTKCQKDFGEKGEADTQRIIKDIMRVRNEAKNILLSKPSGSYENQLGLKLKLIMDKEATEADLIERLKKL</sequence>
<dbReference type="PROSITE" id="PS50280">
    <property type="entry name" value="SET"/>
    <property type="match status" value="1"/>
</dbReference>
<proteinExistence type="predicted"/>
<dbReference type="CDD" id="cd20071">
    <property type="entry name" value="SET_SMYD"/>
    <property type="match status" value="1"/>
</dbReference>
<dbReference type="EMBL" id="CAXLJM020000033">
    <property type="protein sequence ID" value="CAL8101783.1"/>
    <property type="molecule type" value="Genomic_DNA"/>
</dbReference>
<name>A0ABP1QI23_9HEXA</name>
<protein>
    <recommendedName>
        <fullName evidence="1">SET domain-containing protein</fullName>
    </recommendedName>
</protein>
<comment type="caution">
    <text evidence="2">The sequence shown here is derived from an EMBL/GenBank/DDBJ whole genome shotgun (WGS) entry which is preliminary data.</text>
</comment>
<dbReference type="InterPro" id="IPR053010">
    <property type="entry name" value="SET_SmydA-8"/>
</dbReference>
<dbReference type="PANTHER" id="PTHR46455:SF5">
    <property type="entry name" value="SET AND MYND DOMAIN CONTAINING, ARTHROPOD-SPECIFIC, MEMBER 4, ISOFORM A"/>
    <property type="match status" value="1"/>
</dbReference>
<keyword evidence="3" id="KW-1185">Reference proteome</keyword>
<dbReference type="Gene3D" id="1.10.220.160">
    <property type="match status" value="1"/>
</dbReference>